<keyword evidence="2" id="KW-0378">Hydrolase</keyword>
<keyword evidence="3" id="KW-1185">Reference proteome</keyword>
<proteinExistence type="predicted"/>
<sequence>MILSPRSLRAAASNVTHKLVYGHVADLRPMPTVMIEDGPEHAVHRYRGPEGLIAAGPPVLFVPPPGAPARCYDLRRGCSLAEHVVTTGRRSYLLDCGPAGYTGREPGLAEWVGRIVPRAVRAVSEDAGGQPVQLVGWCLGGMVSLLTAAADPGLPIASVAAIATPAGPRPAGGFGPLAKRAYRGVGLDKYVARPYSILTNLNNAEFLAQIEAVDQFTTTMLAHPGRTTRQLYSVLSREGSVAEGIEIGGRRVRLSDVRVPVLAIAGRGDTLAPAASVHPLTRVLTGAERVRFELAPGGHLGVLTGRSARSSTWSYLDRWLDEGIVRHGIRPSRKEFLPV</sequence>
<dbReference type="PANTHER" id="PTHR36837:SF2">
    <property type="entry name" value="POLY(3-HYDROXYALKANOATE) POLYMERASE SUBUNIT PHAC"/>
    <property type="match status" value="1"/>
</dbReference>
<dbReference type="Proteomes" id="UP001501509">
    <property type="component" value="Unassembled WGS sequence"/>
</dbReference>
<dbReference type="Pfam" id="PF12697">
    <property type="entry name" value="Abhydrolase_6"/>
    <property type="match status" value="1"/>
</dbReference>
<comment type="caution">
    <text evidence="2">The sequence shown here is derived from an EMBL/GenBank/DDBJ whole genome shotgun (WGS) entry which is preliminary data.</text>
</comment>
<dbReference type="PANTHER" id="PTHR36837">
    <property type="entry name" value="POLY(3-HYDROXYALKANOATE) POLYMERASE SUBUNIT PHAC"/>
    <property type="match status" value="1"/>
</dbReference>
<organism evidence="2 3">
    <name type="scientific">Actinomadura fulvescens</name>
    <dbReference type="NCBI Taxonomy" id="46160"/>
    <lineage>
        <taxon>Bacteria</taxon>
        <taxon>Bacillati</taxon>
        <taxon>Actinomycetota</taxon>
        <taxon>Actinomycetes</taxon>
        <taxon>Streptosporangiales</taxon>
        <taxon>Thermomonosporaceae</taxon>
        <taxon>Actinomadura</taxon>
    </lineage>
</organism>
<dbReference type="EMBL" id="BAAATD010000002">
    <property type="protein sequence ID" value="GAA2585196.1"/>
    <property type="molecule type" value="Genomic_DNA"/>
</dbReference>
<reference evidence="2 3" key="1">
    <citation type="journal article" date="2019" name="Int. J. Syst. Evol. Microbiol.">
        <title>The Global Catalogue of Microorganisms (GCM) 10K type strain sequencing project: providing services to taxonomists for standard genome sequencing and annotation.</title>
        <authorList>
            <consortium name="The Broad Institute Genomics Platform"/>
            <consortium name="The Broad Institute Genome Sequencing Center for Infectious Disease"/>
            <person name="Wu L."/>
            <person name="Ma J."/>
        </authorList>
    </citation>
    <scope>NUCLEOTIDE SEQUENCE [LARGE SCALE GENOMIC DNA]</scope>
    <source>
        <strain evidence="2 3">JCM 6833</strain>
    </source>
</reference>
<dbReference type="InterPro" id="IPR051321">
    <property type="entry name" value="PHA/PHB_synthase"/>
</dbReference>
<name>A0ABN3PLR5_9ACTN</name>
<dbReference type="SUPFAM" id="SSF53474">
    <property type="entry name" value="alpha/beta-Hydrolases"/>
    <property type="match status" value="1"/>
</dbReference>
<dbReference type="InterPro" id="IPR000073">
    <property type="entry name" value="AB_hydrolase_1"/>
</dbReference>
<dbReference type="RefSeq" id="WP_344539434.1">
    <property type="nucleotide sequence ID" value="NZ_BAAATD010000002.1"/>
</dbReference>
<accession>A0ABN3PLR5</accession>
<evidence type="ECO:0000313" key="3">
    <source>
        <dbReference type="Proteomes" id="UP001501509"/>
    </source>
</evidence>
<dbReference type="InterPro" id="IPR029058">
    <property type="entry name" value="AB_hydrolase_fold"/>
</dbReference>
<evidence type="ECO:0000313" key="2">
    <source>
        <dbReference type="EMBL" id="GAA2585196.1"/>
    </source>
</evidence>
<protein>
    <submittedName>
        <fullName evidence="2">Alpha/beta hydrolase</fullName>
    </submittedName>
</protein>
<gene>
    <name evidence="2" type="ORF">GCM10010411_17420</name>
</gene>
<dbReference type="GO" id="GO:0016787">
    <property type="term" value="F:hydrolase activity"/>
    <property type="evidence" value="ECO:0007669"/>
    <property type="project" value="UniProtKB-KW"/>
</dbReference>
<feature type="domain" description="AB hydrolase-1" evidence="1">
    <location>
        <begin position="59"/>
        <end position="302"/>
    </location>
</feature>
<evidence type="ECO:0000259" key="1">
    <source>
        <dbReference type="Pfam" id="PF12697"/>
    </source>
</evidence>
<dbReference type="Gene3D" id="3.40.50.1820">
    <property type="entry name" value="alpha/beta hydrolase"/>
    <property type="match status" value="1"/>
</dbReference>